<keyword evidence="4" id="KW-1185">Reference proteome</keyword>
<dbReference type="SUPFAM" id="SSF52540">
    <property type="entry name" value="P-loop containing nucleoside triphosphate hydrolases"/>
    <property type="match status" value="1"/>
</dbReference>
<feature type="region of interest" description="Disordered" evidence="2">
    <location>
        <begin position="73"/>
        <end position="97"/>
    </location>
</feature>
<feature type="compositionally biased region" description="Basic residues" evidence="2">
    <location>
        <begin position="371"/>
        <end position="381"/>
    </location>
</feature>
<evidence type="ECO:0000256" key="1">
    <source>
        <dbReference type="ARBA" id="ARBA00006270"/>
    </source>
</evidence>
<dbReference type="SMART" id="SM00176">
    <property type="entry name" value="RAN"/>
    <property type="match status" value="1"/>
</dbReference>
<dbReference type="Pfam" id="PF00071">
    <property type="entry name" value="Ras"/>
    <property type="match status" value="1"/>
</dbReference>
<protein>
    <submittedName>
        <fullName evidence="3">Uncharacterized protein</fullName>
    </submittedName>
</protein>
<dbReference type="AlphaFoldDB" id="A0A9Q0RM01"/>
<dbReference type="PROSITE" id="PS51421">
    <property type="entry name" value="RAS"/>
    <property type="match status" value="1"/>
</dbReference>
<dbReference type="PROSITE" id="PS51420">
    <property type="entry name" value="RHO"/>
    <property type="match status" value="1"/>
</dbReference>
<evidence type="ECO:0000313" key="3">
    <source>
        <dbReference type="EMBL" id="KAJ6219216.1"/>
    </source>
</evidence>
<dbReference type="GO" id="GO:0005525">
    <property type="term" value="F:GTP binding"/>
    <property type="evidence" value="ECO:0007669"/>
    <property type="project" value="InterPro"/>
</dbReference>
<dbReference type="InterPro" id="IPR050209">
    <property type="entry name" value="Rab_GTPases_membrane_traffic"/>
</dbReference>
<gene>
    <name evidence="3" type="ORF">RDWZM_005028</name>
</gene>
<proteinExistence type="inferred from homology"/>
<dbReference type="Proteomes" id="UP001142055">
    <property type="component" value="Chromosome 2"/>
</dbReference>
<dbReference type="SMART" id="SM00175">
    <property type="entry name" value="RAB"/>
    <property type="match status" value="1"/>
</dbReference>
<dbReference type="Gene3D" id="3.40.50.300">
    <property type="entry name" value="P-loop containing nucleotide triphosphate hydrolases"/>
    <property type="match status" value="1"/>
</dbReference>
<dbReference type="FunFam" id="3.40.50.300:FF:001447">
    <property type="entry name" value="Ras-related protein Rab-1B"/>
    <property type="match status" value="1"/>
</dbReference>
<dbReference type="SMART" id="SM00174">
    <property type="entry name" value="RHO"/>
    <property type="match status" value="1"/>
</dbReference>
<dbReference type="PROSITE" id="PS51419">
    <property type="entry name" value="RAB"/>
    <property type="match status" value="1"/>
</dbReference>
<organism evidence="3 4">
    <name type="scientific">Blomia tropicalis</name>
    <name type="common">Mite</name>
    <dbReference type="NCBI Taxonomy" id="40697"/>
    <lineage>
        <taxon>Eukaryota</taxon>
        <taxon>Metazoa</taxon>
        <taxon>Ecdysozoa</taxon>
        <taxon>Arthropoda</taxon>
        <taxon>Chelicerata</taxon>
        <taxon>Arachnida</taxon>
        <taxon>Acari</taxon>
        <taxon>Acariformes</taxon>
        <taxon>Sarcoptiformes</taxon>
        <taxon>Astigmata</taxon>
        <taxon>Glycyphagoidea</taxon>
        <taxon>Echimyopodidae</taxon>
        <taxon>Blomia</taxon>
    </lineage>
</organism>
<dbReference type="EMBL" id="JAPWDV010000002">
    <property type="protein sequence ID" value="KAJ6219216.1"/>
    <property type="molecule type" value="Genomic_DNA"/>
</dbReference>
<comment type="caution">
    <text evidence="3">The sequence shown here is derived from an EMBL/GenBank/DDBJ whole genome shotgun (WGS) entry which is preliminary data.</text>
</comment>
<reference evidence="3" key="1">
    <citation type="submission" date="2022-12" db="EMBL/GenBank/DDBJ databases">
        <title>Genome assemblies of Blomia tropicalis.</title>
        <authorList>
            <person name="Cui Y."/>
        </authorList>
    </citation>
    <scope>NUCLEOTIDE SEQUENCE</scope>
    <source>
        <tissue evidence="3">Adult mites</tissue>
    </source>
</reference>
<name>A0A9Q0RM01_BLOTA</name>
<dbReference type="CDD" id="cd00154">
    <property type="entry name" value="Rab"/>
    <property type="match status" value="1"/>
</dbReference>
<feature type="compositionally biased region" description="Basic residues" evidence="2">
    <location>
        <begin position="339"/>
        <end position="349"/>
    </location>
</feature>
<comment type="similarity">
    <text evidence="1">Belongs to the small GTPase superfamily. Rab family.</text>
</comment>
<evidence type="ECO:0000256" key="2">
    <source>
        <dbReference type="SAM" id="MobiDB-lite"/>
    </source>
</evidence>
<evidence type="ECO:0000313" key="4">
    <source>
        <dbReference type="Proteomes" id="UP001142055"/>
    </source>
</evidence>
<accession>A0A9Q0RM01</accession>
<dbReference type="InterPro" id="IPR005225">
    <property type="entry name" value="Small_GTP-bd"/>
</dbReference>
<dbReference type="InterPro" id="IPR001806">
    <property type="entry name" value="Small_GTPase"/>
</dbReference>
<feature type="region of interest" description="Disordered" evidence="2">
    <location>
        <begin position="330"/>
        <end position="381"/>
    </location>
</feature>
<dbReference type="GO" id="GO:0003924">
    <property type="term" value="F:GTPase activity"/>
    <property type="evidence" value="ECO:0007669"/>
    <property type="project" value="InterPro"/>
</dbReference>
<dbReference type="InterPro" id="IPR027417">
    <property type="entry name" value="P-loop_NTPase"/>
</dbReference>
<dbReference type="PANTHER" id="PTHR47979">
    <property type="entry name" value="DRAB11-RELATED"/>
    <property type="match status" value="1"/>
</dbReference>
<dbReference type="NCBIfam" id="TIGR00231">
    <property type="entry name" value="small_GTP"/>
    <property type="match status" value="1"/>
</dbReference>
<dbReference type="PRINTS" id="PR00449">
    <property type="entry name" value="RASTRNSFRMNG"/>
</dbReference>
<sequence length="381" mass="43455">MCILVPSNVDHRPGYHPFNSTSIGQYIYCNAIDTKHGHSVCLSLTTNICVYIAHANSKHIQIASPLLATSDHQGRLNSSKSSKKHRIDGTSVRSTRSHNTVSNIIEKNPRTFDTSKCNDPYEDDIVKTANMIKVVVVGESGAGKSNLIQRLVDDRFDPRSKSTIGIDFAMYEFEDYSTMRNNGKSEKSSQRTNLYKAQIWDTAGQERYRSSMTKIFYRDVVGALLVFDLTNREHYFALNRWYDEIRSNVHFSSDDGQVTHQMEARIPIVLVGNKLDQTEHNRAIQTSEALEFVRRHRLSDYVETSAKTSANVEKAFKLLFKHIMIQRSGGIHEDDQKKEKTKHGSRRKPIQRETSIKLGYGSDRKSQHLSPKPKKQNKCNC</sequence>
<dbReference type="SMART" id="SM00173">
    <property type="entry name" value="RAS"/>
    <property type="match status" value="1"/>
</dbReference>